<sequence>MLNEAGAEGSGDESDPGERLNRRPEVGRLLATLFSFSLLHRLLRREIGQQMTRRPGGRTGSLLRLPQIPRGARTCHPQHQANPHDFNHDQCFPLGARPAVRLSVPCPSASFPAVQPTPALYSSPSVCGRSRAPCLGEDAPVMGYHATRSVGCLLLVWQGAGEALGRRRLKEFKLVQERYAKKVMHEWAGEQGSVWGRPWRWINELNCSKELFEEALGG</sequence>
<name>A0A167PV18_CALVF</name>
<gene>
    <name evidence="2" type="ORF">CALVIDRAFT_403877</name>
</gene>
<accession>A0A167PV18</accession>
<dbReference type="Proteomes" id="UP000076738">
    <property type="component" value="Unassembled WGS sequence"/>
</dbReference>
<feature type="region of interest" description="Disordered" evidence="1">
    <location>
        <begin position="1"/>
        <end position="21"/>
    </location>
</feature>
<evidence type="ECO:0000313" key="2">
    <source>
        <dbReference type="EMBL" id="KZO99147.1"/>
    </source>
</evidence>
<evidence type="ECO:0000256" key="1">
    <source>
        <dbReference type="SAM" id="MobiDB-lite"/>
    </source>
</evidence>
<protein>
    <submittedName>
        <fullName evidence="2">Uncharacterized protein</fullName>
    </submittedName>
</protein>
<proteinExistence type="predicted"/>
<keyword evidence="3" id="KW-1185">Reference proteome</keyword>
<organism evidence="2 3">
    <name type="scientific">Calocera viscosa (strain TUFC12733)</name>
    <dbReference type="NCBI Taxonomy" id="1330018"/>
    <lineage>
        <taxon>Eukaryota</taxon>
        <taxon>Fungi</taxon>
        <taxon>Dikarya</taxon>
        <taxon>Basidiomycota</taxon>
        <taxon>Agaricomycotina</taxon>
        <taxon>Dacrymycetes</taxon>
        <taxon>Dacrymycetales</taxon>
        <taxon>Dacrymycetaceae</taxon>
        <taxon>Calocera</taxon>
    </lineage>
</organism>
<reference evidence="2 3" key="1">
    <citation type="journal article" date="2016" name="Mol. Biol. Evol.">
        <title>Comparative Genomics of Early-Diverging Mushroom-Forming Fungi Provides Insights into the Origins of Lignocellulose Decay Capabilities.</title>
        <authorList>
            <person name="Nagy L.G."/>
            <person name="Riley R."/>
            <person name="Tritt A."/>
            <person name="Adam C."/>
            <person name="Daum C."/>
            <person name="Floudas D."/>
            <person name="Sun H."/>
            <person name="Yadav J.S."/>
            <person name="Pangilinan J."/>
            <person name="Larsson K.H."/>
            <person name="Matsuura K."/>
            <person name="Barry K."/>
            <person name="Labutti K."/>
            <person name="Kuo R."/>
            <person name="Ohm R.A."/>
            <person name="Bhattacharya S.S."/>
            <person name="Shirouzu T."/>
            <person name="Yoshinaga Y."/>
            <person name="Martin F.M."/>
            <person name="Grigoriev I.V."/>
            <person name="Hibbett D.S."/>
        </authorList>
    </citation>
    <scope>NUCLEOTIDE SEQUENCE [LARGE SCALE GENOMIC DNA]</scope>
    <source>
        <strain evidence="2 3">TUFC12733</strain>
    </source>
</reference>
<dbReference type="EMBL" id="KV417273">
    <property type="protein sequence ID" value="KZO99147.1"/>
    <property type="molecule type" value="Genomic_DNA"/>
</dbReference>
<dbReference type="AlphaFoldDB" id="A0A167PV18"/>
<evidence type="ECO:0000313" key="3">
    <source>
        <dbReference type="Proteomes" id="UP000076738"/>
    </source>
</evidence>